<keyword evidence="10" id="KW-0812">Transmembrane</keyword>
<comment type="catalytic activity">
    <reaction evidence="8">
        <text>[GlcNAc-(1-&gt;4)-Mur2Ac(oyl-L-Ala-gamma-D-Glu-L-Lys-D-Ala-D-Ala)](n)-di-trans,octa-cis-undecaprenyl diphosphate + beta-D-GlcNAc-(1-&gt;4)-Mur2Ac(oyl-L-Ala-gamma-D-Glu-L-Lys-D-Ala-D-Ala)-di-trans,octa-cis-undecaprenyl diphosphate = [GlcNAc-(1-&gt;4)-Mur2Ac(oyl-L-Ala-gamma-D-Glu-L-Lys-D-Ala-D-Ala)](n+1)-di-trans,octa-cis-undecaprenyl diphosphate + di-trans,octa-cis-undecaprenyl diphosphate + H(+)</text>
        <dbReference type="Rhea" id="RHEA:23708"/>
        <dbReference type="Rhea" id="RHEA-COMP:9602"/>
        <dbReference type="Rhea" id="RHEA-COMP:9603"/>
        <dbReference type="ChEBI" id="CHEBI:15378"/>
        <dbReference type="ChEBI" id="CHEBI:58405"/>
        <dbReference type="ChEBI" id="CHEBI:60033"/>
        <dbReference type="ChEBI" id="CHEBI:78435"/>
        <dbReference type="EC" id="2.4.99.28"/>
    </reaction>
</comment>
<evidence type="ECO:0000256" key="1">
    <source>
        <dbReference type="ARBA" id="ARBA00022645"/>
    </source>
</evidence>
<evidence type="ECO:0000313" key="14">
    <source>
        <dbReference type="Proteomes" id="UP000292564"/>
    </source>
</evidence>
<evidence type="ECO:0000256" key="8">
    <source>
        <dbReference type="ARBA" id="ARBA00049902"/>
    </source>
</evidence>
<keyword evidence="3" id="KW-0328">Glycosyltransferase</keyword>
<dbReference type="Pfam" id="PF00905">
    <property type="entry name" value="Transpeptidase"/>
    <property type="match status" value="1"/>
</dbReference>
<keyword evidence="14" id="KW-1185">Reference proteome</keyword>
<dbReference type="GO" id="GO:0030288">
    <property type="term" value="C:outer membrane-bounded periplasmic space"/>
    <property type="evidence" value="ECO:0007669"/>
    <property type="project" value="TreeGrafter"/>
</dbReference>
<feature type="compositionally biased region" description="Low complexity" evidence="9">
    <location>
        <begin position="28"/>
        <end position="62"/>
    </location>
</feature>
<evidence type="ECO:0000256" key="3">
    <source>
        <dbReference type="ARBA" id="ARBA00022676"/>
    </source>
</evidence>
<dbReference type="InterPro" id="IPR012338">
    <property type="entry name" value="Beta-lactam/transpept-like"/>
</dbReference>
<feature type="region of interest" description="Disordered" evidence="9">
    <location>
        <begin position="851"/>
        <end position="911"/>
    </location>
</feature>
<evidence type="ECO:0000256" key="10">
    <source>
        <dbReference type="SAM" id="Phobius"/>
    </source>
</evidence>
<dbReference type="OrthoDB" id="3397599at2"/>
<keyword evidence="10" id="KW-0472">Membrane</keyword>
<feature type="region of interest" description="Disordered" evidence="9">
    <location>
        <begin position="426"/>
        <end position="467"/>
    </location>
</feature>
<dbReference type="PANTHER" id="PTHR32282">
    <property type="entry name" value="BINDING PROTEIN TRANSPEPTIDASE, PUTATIVE-RELATED"/>
    <property type="match status" value="1"/>
</dbReference>
<proteinExistence type="predicted"/>
<keyword evidence="6" id="KW-0511">Multifunctional enzyme</keyword>
<keyword evidence="10" id="KW-1133">Transmembrane helix</keyword>
<dbReference type="PANTHER" id="PTHR32282:SF34">
    <property type="entry name" value="PENICILLIN-BINDING PROTEIN 1A"/>
    <property type="match status" value="1"/>
</dbReference>
<feature type="compositionally biased region" description="Polar residues" evidence="9">
    <location>
        <begin position="1"/>
        <end position="10"/>
    </location>
</feature>
<evidence type="ECO:0000313" key="13">
    <source>
        <dbReference type="EMBL" id="RZU51035.1"/>
    </source>
</evidence>
<protein>
    <submittedName>
        <fullName evidence="13">Membrane peptidoglycan carboxypeptidase</fullName>
    </submittedName>
</protein>
<comment type="catalytic activity">
    <reaction evidence="7">
        <text>Preferential cleavage: (Ac)2-L-Lys-D-Ala-|-D-Ala. Also transpeptidation of peptidyl-alanyl moieties that are N-acyl substituents of D-alanine.</text>
        <dbReference type="EC" id="3.4.16.4"/>
    </reaction>
</comment>
<evidence type="ECO:0000256" key="4">
    <source>
        <dbReference type="ARBA" id="ARBA00022679"/>
    </source>
</evidence>
<accession>A0A4Q7ZL62</accession>
<evidence type="ECO:0000256" key="2">
    <source>
        <dbReference type="ARBA" id="ARBA00022670"/>
    </source>
</evidence>
<dbReference type="SUPFAM" id="SSF53955">
    <property type="entry name" value="Lysozyme-like"/>
    <property type="match status" value="1"/>
</dbReference>
<dbReference type="GO" id="GO:0006508">
    <property type="term" value="P:proteolysis"/>
    <property type="evidence" value="ECO:0007669"/>
    <property type="project" value="UniProtKB-KW"/>
</dbReference>
<reference evidence="13 14" key="1">
    <citation type="submission" date="2019-02" db="EMBL/GenBank/DDBJ databases">
        <title>Sequencing the genomes of 1000 actinobacteria strains.</title>
        <authorList>
            <person name="Klenk H.-P."/>
        </authorList>
    </citation>
    <scope>NUCLEOTIDE SEQUENCE [LARGE SCALE GENOMIC DNA]</scope>
    <source>
        <strain evidence="13 14">DSM 45162</strain>
    </source>
</reference>
<dbReference type="Proteomes" id="UP000292564">
    <property type="component" value="Unassembled WGS sequence"/>
</dbReference>
<organism evidence="13 14">
    <name type="scientific">Krasilnikovia cinnamomea</name>
    <dbReference type="NCBI Taxonomy" id="349313"/>
    <lineage>
        <taxon>Bacteria</taxon>
        <taxon>Bacillati</taxon>
        <taxon>Actinomycetota</taxon>
        <taxon>Actinomycetes</taxon>
        <taxon>Micromonosporales</taxon>
        <taxon>Micromonosporaceae</taxon>
        <taxon>Krasilnikovia</taxon>
    </lineage>
</organism>
<dbReference type="InterPro" id="IPR036950">
    <property type="entry name" value="PBP_transglycosylase"/>
</dbReference>
<evidence type="ECO:0000259" key="12">
    <source>
        <dbReference type="Pfam" id="PF00912"/>
    </source>
</evidence>
<dbReference type="Gene3D" id="1.10.3810.10">
    <property type="entry name" value="Biosynthetic peptidoglycan transglycosylase-like"/>
    <property type="match status" value="1"/>
</dbReference>
<gene>
    <name evidence="13" type="ORF">EV385_2833</name>
</gene>
<keyword evidence="1 13" id="KW-0121">Carboxypeptidase</keyword>
<dbReference type="GO" id="GO:0008658">
    <property type="term" value="F:penicillin binding"/>
    <property type="evidence" value="ECO:0007669"/>
    <property type="project" value="InterPro"/>
</dbReference>
<feature type="compositionally biased region" description="Polar residues" evidence="9">
    <location>
        <begin position="814"/>
        <end position="824"/>
    </location>
</feature>
<sequence length="911" mass="95985">MNSNGDSQSARARARVPGPSAATGPDGDPSYAAARPAPDAYRRGAAGQASVGAPRGSASVGAPAGRAAVGAASVGSARVGAAYGPGQGTGSYGGRAAVARAAVRPSAGPDGFGDLGGGGNGLPNRKDLTKLAKRRRRANVLTAAAAVVVILLGAGVVGGTWFFDGVDLPQPKSEDQATTIRDANNKVLAKLGSQNRTVVPDKSIPVMVQRAVAAAEDKNFYDHHGIDFLGIARAAWNNFTGGDKQGASTITQQYARHAAELKDISYNRKLREAVIARKLESKYDKQTIMGLYLNSVYFGEGRYGIEAAAQGYFGKSVLAAPNSPRALTVSEAAVLASIIKQPEPVKGGHKGFDPNINPDAAKDRWQYTLNNMLEMKWITPEERAAAVWPEKTLRPIDSGKSSGDAADKPVGMIIRHVKQELRDMGIDDDEQRRGGLDIKTTIDPDMQKAAEESARRSSEDSPMHDKPKSYQAALIAIDPNNGQVKAYYGGDNPTGLDYAGYMDGETGQIMDAGGQSPGSTWKPYTLTAGLQKGISFETHWDGTEKRIGGGTISNAGADPGRVCGGQIKFCQLEKATVQSYNFPFYWIANKVGPSNVLKAAKDAGIRHIWTDAQKDGTSKLIDLERTDASTWNKYFAEEIGFGQYRVVPLEHANGVATIINGGVYHKAHFIASVSRRDENTGKMVTYKSEKTRGEPVFPADQMSDLLGVLQKIPAHANKVLRNGRPAAVKTGTWEFNKKGGSGDAWMVGGIPQLAATVWIGGANKRVELKSGPNGTGRDMFGSSTPGAVWKTFMDKVTAKLDMKIERFPDRQRTGDPNSPLQNGKQPPPPPADPQCLIGFLCPGGNNNGGDNNGNNGGGNNGGNNGPGGNNGGNNNGDGGDNDGGDPTTTFPGQFLTGNPPRETDGTPGTGG</sequence>
<feature type="region of interest" description="Disordered" evidence="9">
    <location>
        <begin position="806"/>
        <end position="839"/>
    </location>
</feature>
<dbReference type="InterPro" id="IPR001264">
    <property type="entry name" value="Glyco_trans_51"/>
</dbReference>
<dbReference type="InterPro" id="IPR050396">
    <property type="entry name" value="Glycosyltr_51/Transpeptidase"/>
</dbReference>
<dbReference type="InterPro" id="IPR023346">
    <property type="entry name" value="Lysozyme-like_dom_sf"/>
</dbReference>
<comment type="caution">
    <text evidence="13">The sequence shown here is derived from an EMBL/GenBank/DDBJ whole genome shotgun (WGS) entry which is preliminary data.</text>
</comment>
<evidence type="ECO:0000259" key="11">
    <source>
        <dbReference type="Pfam" id="PF00905"/>
    </source>
</evidence>
<dbReference type="Pfam" id="PF00912">
    <property type="entry name" value="Transgly"/>
    <property type="match status" value="1"/>
</dbReference>
<dbReference type="Gene3D" id="3.40.710.10">
    <property type="entry name" value="DD-peptidase/beta-lactamase superfamily"/>
    <property type="match status" value="1"/>
</dbReference>
<feature type="domain" description="Glycosyl transferase family 51" evidence="12">
    <location>
        <begin position="185"/>
        <end position="372"/>
    </location>
</feature>
<dbReference type="GO" id="GO:0009002">
    <property type="term" value="F:serine-type D-Ala-D-Ala carboxypeptidase activity"/>
    <property type="evidence" value="ECO:0007669"/>
    <property type="project" value="UniProtKB-EC"/>
</dbReference>
<dbReference type="GO" id="GO:0008955">
    <property type="term" value="F:peptidoglycan glycosyltransferase activity"/>
    <property type="evidence" value="ECO:0007669"/>
    <property type="project" value="UniProtKB-EC"/>
</dbReference>
<feature type="domain" description="Penicillin-binding protein transpeptidase" evidence="11">
    <location>
        <begin position="474"/>
        <end position="759"/>
    </location>
</feature>
<dbReference type="AlphaFoldDB" id="A0A4Q7ZL62"/>
<feature type="transmembrane region" description="Helical" evidence="10">
    <location>
        <begin position="140"/>
        <end position="163"/>
    </location>
</feature>
<dbReference type="EMBL" id="SHKY01000001">
    <property type="protein sequence ID" value="RZU51035.1"/>
    <property type="molecule type" value="Genomic_DNA"/>
</dbReference>
<name>A0A4Q7ZL62_9ACTN</name>
<evidence type="ECO:0000256" key="9">
    <source>
        <dbReference type="SAM" id="MobiDB-lite"/>
    </source>
</evidence>
<feature type="compositionally biased region" description="Gly residues" evidence="9">
    <location>
        <begin position="851"/>
        <end position="878"/>
    </location>
</feature>
<dbReference type="GO" id="GO:0009252">
    <property type="term" value="P:peptidoglycan biosynthetic process"/>
    <property type="evidence" value="ECO:0007669"/>
    <property type="project" value="TreeGrafter"/>
</dbReference>
<keyword evidence="5" id="KW-0378">Hydrolase</keyword>
<dbReference type="RefSeq" id="WP_130509872.1">
    <property type="nucleotide sequence ID" value="NZ_SHKY01000001.1"/>
</dbReference>
<evidence type="ECO:0000256" key="5">
    <source>
        <dbReference type="ARBA" id="ARBA00022801"/>
    </source>
</evidence>
<evidence type="ECO:0000256" key="6">
    <source>
        <dbReference type="ARBA" id="ARBA00023268"/>
    </source>
</evidence>
<keyword evidence="2" id="KW-0645">Protease</keyword>
<evidence type="ECO:0000256" key="7">
    <source>
        <dbReference type="ARBA" id="ARBA00034000"/>
    </source>
</evidence>
<keyword evidence="4" id="KW-0808">Transferase</keyword>
<feature type="region of interest" description="Disordered" evidence="9">
    <location>
        <begin position="1"/>
        <end position="62"/>
    </location>
</feature>
<dbReference type="SUPFAM" id="SSF56601">
    <property type="entry name" value="beta-lactamase/transpeptidase-like"/>
    <property type="match status" value="1"/>
</dbReference>
<dbReference type="InterPro" id="IPR001460">
    <property type="entry name" value="PCN-bd_Tpept"/>
</dbReference>